<dbReference type="PANTHER" id="PTHR31001:SF90">
    <property type="entry name" value="CENTROMERE DNA-BINDING PROTEIN COMPLEX CBF3 SUBUNIT B"/>
    <property type="match status" value="1"/>
</dbReference>
<dbReference type="GO" id="GO:0000981">
    <property type="term" value="F:DNA-binding transcription factor activity, RNA polymerase II-specific"/>
    <property type="evidence" value="ECO:0007669"/>
    <property type="project" value="InterPro"/>
</dbReference>
<feature type="region of interest" description="Disordered" evidence="3">
    <location>
        <begin position="1"/>
        <end position="38"/>
    </location>
</feature>
<dbReference type="SMART" id="SM00066">
    <property type="entry name" value="GAL4"/>
    <property type="match status" value="1"/>
</dbReference>
<comment type="caution">
    <text evidence="5">The sequence shown here is derived from an EMBL/GenBank/DDBJ whole genome shotgun (WGS) entry which is preliminary data.</text>
</comment>
<dbReference type="GO" id="GO:0008270">
    <property type="term" value="F:zinc ion binding"/>
    <property type="evidence" value="ECO:0007669"/>
    <property type="project" value="InterPro"/>
</dbReference>
<dbReference type="OrthoDB" id="4236860at2759"/>
<reference evidence="5 6" key="1">
    <citation type="journal article" date="2018" name="PLoS Pathog.">
        <title>Evolution of structural diversity of trichothecenes, a family of toxins produced by plant pathogenic and entomopathogenic fungi.</title>
        <authorList>
            <person name="Proctor R.H."/>
            <person name="McCormick S.P."/>
            <person name="Kim H.S."/>
            <person name="Cardoza R.E."/>
            <person name="Stanley A.M."/>
            <person name="Lindo L."/>
            <person name="Kelly A."/>
            <person name="Brown D.W."/>
            <person name="Lee T."/>
            <person name="Vaughan M.M."/>
            <person name="Alexander N.J."/>
            <person name="Busman M."/>
            <person name="Gutierrez S."/>
        </authorList>
    </citation>
    <scope>NUCLEOTIDE SEQUENCE [LARGE SCALE GENOMIC DNA]</scope>
    <source>
        <strain evidence="5 6">IBT 40837</strain>
    </source>
</reference>
<dbReference type="Gene3D" id="4.10.240.10">
    <property type="entry name" value="Zn(2)-C6 fungal-type DNA-binding domain"/>
    <property type="match status" value="1"/>
</dbReference>
<feature type="compositionally biased region" description="Polar residues" evidence="3">
    <location>
        <begin position="9"/>
        <end position="25"/>
    </location>
</feature>
<feature type="compositionally biased region" description="Low complexity" evidence="3">
    <location>
        <begin position="26"/>
        <end position="37"/>
    </location>
</feature>
<sequence>MSKRDVPATGSNNTDKPFTRSSLDQSPSPSAESASPSDLIAIKKGSKVIKRRQRAHLSCTRCHRLKVRCDKELPCSRCRRSGWGHQCTYTHRAENDSSASDAAPDTAFALTVEDPKNIFTSWHTRRRGATHWKALVSRLEASARTLGHKFIHADNIHMLHTDCSTDIILPSNFPFNSPGAVKYSSLDKVRSLICSYRQSYVSFVDGYIALYQPVHPIIDPAQFMHEISSFWNDPAQIDISWLSNFLMVLALGRFAVTRDPSPTIELCLAAEACLAKTPFMVRPSMSVMRTLCLMILAKQLANGTCWPP</sequence>
<evidence type="ECO:0000259" key="4">
    <source>
        <dbReference type="PROSITE" id="PS50048"/>
    </source>
</evidence>
<dbReference type="STRING" id="490622.A0A395NX84"/>
<dbReference type="CDD" id="cd00067">
    <property type="entry name" value="GAL4"/>
    <property type="match status" value="1"/>
</dbReference>
<feature type="domain" description="Zn(2)-C6 fungal-type" evidence="4">
    <location>
        <begin position="58"/>
        <end position="89"/>
    </location>
</feature>
<keyword evidence="2" id="KW-0539">Nucleus</keyword>
<name>A0A395NX84_TRIAR</name>
<dbReference type="PANTHER" id="PTHR31001">
    <property type="entry name" value="UNCHARACTERIZED TRANSCRIPTIONAL REGULATORY PROTEIN"/>
    <property type="match status" value="1"/>
</dbReference>
<evidence type="ECO:0000313" key="5">
    <source>
        <dbReference type="EMBL" id="RFU80387.1"/>
    </source>
</evidence>
<dbReference type="EMBL" id="PXOA01000113">
    <property type="protein sequence ID" value="RFU80387.1"/>
    <property type="molecule type" value="Genomic_DNA"/>
</dbReference>
<dbReference type="Proteomes" id="UP000266272">
    <property type="component" value="Unassembled WGS sequence"/>
</dbReference>
<evidence type="ECO:0000313" key="6">
    <source>
        <dbReference type="Proteomes" id="UP000266272"/>
    </source>
</evidence>
<gene>
    <name evidence="5" type="ORF">TARUN_1853</name>
</gene>
<dbReference type="PROSITE" id="PS50048">
    <property type="entry name" value="ZN2_CY6_FUNGAL_2"/>
    <property type="match status" value="1"/>
</dbReference>
<dbReference type="AlphaFoldDB" id="A0A395NX84"/>
<keyword evidence="6" id="KW-1185">Reference proteome</keyword>
<dbReference type="Pfam" id="PF00172">
    <property type="entry name" value="Zn_clus"/>
    <property type="match status" value="1"/>
</dbReference>
<comment type="subcellular location">
    <subcellularLocation>
        <location evidence="1">Nucleus</location>
    </subcellularLocation>
</comment>
<dbReference type="GO" id="GO:0005634">
    <property type="term" value="C:nucleus"/>
    <property type="evidence" value="ECO:0007669"/>
    <property type="project" value="UniProtKB-SubCell"/>
</dbReference>
<dbReference type="PROSITE" id="PS00463">
    <property type="entry name" value="ZN2_CY6_FUNGAL_1"/>
    <property type="match status" value="1"/>
</dbReference>
<dbReference type="InterPro" id="IPR050613">
    <property type="entry name" value="Sec_Metabolite_Reg"/>
</dbReference>
<evidence type="ECO:0000256" key="3">
    <source>
        <dbReference type="SAM" id="MobiDB-lite"/>
    </source>
</evidence>
<dbReference type="SUPFAM" id="SSF57701">
    <property type="entry name" value="Zn2/Cys6 DNA-binding domain"/>
    <property type="match status" value="1"/>
</dbReference>
<protein>
    <submittedName>
        <fullName evidence="5">N-terminal binuclear zn cluster-containing</fullName>
    </submittedName>
</protein>
<accession>A0A395NX84</accession>
<dbReference type="InterPro" id="IPR001138">
    <property type="entry name" value="Zn2Cys6_DnaBD"/>
</dbReference>
<proteinExistence type="predicted"/>
<evidence type="ECO:0000256" key="2">
    <source>
        <dbReference type="ARBA" id="ARBA00023242"/>
    </source>
</evidence>
<organism evidence="5 6">
    <name type="scientific">Trichoderma arundinaceum</name>
    <dbReference type="NCBI Taxonomy" id="490622"/>
    <lineage>
        <taxon>Eukaryota</taxon>
        <taxon>Fungi</taxon>
        <taxon>Dikarya</taxon>
        <taxon>Ascomycota</taxon>
        <taxon>Pezizomycotina</taxon>
        <taxon>Sordariomycetes</taxon>
        <taxon>Hypocreomycetidae</taxon>
        <taxon>Hypocreales</taxon>
        <taxon>Hypocreaceae</taxon>
        <taxon>Trichoderma</taxon>
    </lineage>
</organism>
<dbReference type="CDD" id="cd12148">
    <property type="entry name" value="fungal_TF_MHR"/>
    <property type="match status" value="1"/>
</dbReference>
<dbReference type="InterPro" id="IPR036864">
    <property type="entry name" value="Zn2-C6_fun-type_DNA-bd_sf"/>
</dbReference>
<evidence type="ECO:0000256" key="1">
    <source>
        <dbReference type="ARBA" id="ARBA00004123"/>
    </source>
</evidence>